<dbReference type="PROSITE" id="PS50860">
    <property type="entry name" value="AA_TRNA_LIGASE_II_ALA"/>
    <property type="match status" value="1"/>
</dbReference>
<dbReference type="InterPro" id="IPR018163">
    <property type="entry name" value="Thr/Ala-tRNA-synth_IIc_edit"/>
</dbReference>
<dbReference type="GO" id="GO:0006419">
    <property type="term" value="P:alanyl-tRNA aminoacylation"/>
    <property type="evidence" value="ECO:0007669"/>
    <property type="project" value="InterPro"/>
</dbReference>
<sequence>MNTNPVYLTHPYRREAEARVLSHTPEGGVICDASVFYPAGGGQPGDSGWISWGGQRLGIATALKGMGDSCVLVPSEAASLPPLGSLVRQELDWERRHRMMRMHTALHLLTVVIALPVTGGAIGAGKGRLDFLMPEPPEDRDGIEAALNALVDRDLPVSEDWITEAELDASPNLIKTLSVAPPRGSGPIRLVRIGQGAEQVDLQPCGGTHVARTGEIGHLSLGKIENKGQQNRRVNIALDL</sequence>
<keyword evidence="5" id="KW-0472">Membrane</keyword>
<dbReference type="SMART" id="SM00863">
    <property type="entry name" value="tRNA_SAD"/>
    <property type="match status" value="1"/>
</dbReference>
<evidence type="ECO:0000259" key="6">
    <source>
        <dbReference type="PROSITE" id="PS50860"/>
    </source>
</evidence>
<dbReference type="PANTHER" id="PTHR43462:SF1">
    <property type="entry name" value="ALANYL-TRNA EDITING PROTEIN AARSD1"/>
    <property type="match status" value="1"/>
</dbReference>
<dbReference type="InterPro" id="IPR009000">
    <property type="entry name" value="Transl_B-barrel_sf"/>
</dbReference>
<evidence type="ECO:0000313" key="8">
    <source>
        <dbReference type="Proteomes" id="UP000231259"/>
    </source>
</evidence>
<dbReference type="InterPro" id="IPR051335">
    <property type="entry name" value="Alanyl-tRNA_Editing_Enzymes"/>
</dbReference>
<dbReference type="InterPro" id="IPR018165">
    <property type="entry name" value="Ala-tRNA-synth_IIc_core"/>
</dbReference>
<dbReference type="Pfam" id="PF07973">
    <property type="entry name" value="tRNA_SAD"/>
    <property type="match status" value="1"/>
</dbReference>
<proteinExistence type="predicted"/>
<evidence type="ECO:0000256" key="5">
    <source>
        <dbReference type="SAM" id="Phobius"/>
    </source>
</evidence>
<name>A0A2G8RCI3_9RHOB</name>
<dbReference type="Gene3D" id="3.30.980.10">
    <property type="entry name" value="Threonyl-trna Synthetase, Chain A, domain 2"/>
    <property type="match status" value="1"/>
</dbReference>
<comment type="caution">
    <text evidence="7">The sequence shown here is derived from an EMBL/GenBank/DDBJ whole genome shotgun (WGS) entry which is preliminary data.</text>
</comment>
<dbReference type="GO" id="GO:0005737">
    <property type="term" value="C:cytoplasm"/>
    <property type="evidence" value="ECO:0007669"/>
    <property type="project" value="UniProtKB-SubCell"/>
</dbReference>
<dbReference type="RefSeq" id="WP_099912428.1">
    <property type="nucleotide sequence ID" value="NZ_AWWI01000121.1"/>
</dbReference>
<comment type="cofactor">
    <cofactor evidence="1">
        <name>Zn(2+)</name>
        <dbReference type="ChEBI" id="CHEBI:29105"/>
    </cofactor>
</comment>
<feature type="domain" description="Alanyl-transfer RNA synthetases family profile" evidence="6">
    <location>
        <begin position="1"/>
        <end position="240"/>
    </location>
</feature>
<dbReference type="GO" id="GO:0046872">
    <property type="term" value="F:metal ion binding"/>
    <property type="evidence" value="ECO:0007669"/>
    <property type="project" value="UniProtKB-KW"/>
</dbReference>
<dbReference type="GO" id="GO:0004813">
    <property type="term" value="F:alanine-tRNA ligase activity"/>
    <property type="evidence" value="ECO:0007669"/>
    <property type="project" value="InterPro"/>
</dbReference>
<evidence type="ECO:0000256" key="1">
    <source>
        <dbReference type="ARBA" id="ARBA00001947"/>
    </source>
</evidence>
<feature type="transmembrane region" description="Helical" evidence="5">
    <location>
        <begin position="105"/>
        <end position="125"/>
    </location>
</feature>
<dbReference type="Gene3D" id="2.40.30.130">
    <property type="match status" value="1"/>
</dbReference>
<accession>A0A2G8RCI3</accession>
<dbReference type="AlphaFoldDB" id="A0A2G8RCI3"/>
<keyword evidence="3" id="KW-0479">Metal-binding</keyword>
<dbReference type="PANTHER" id="PTHR43462">
    <property type="entry name" value="ALANYL-TRNA EDITING PROTEIN"/>
    <property type="match status" value="1"/>
</dbReference>
<reference evidence="7 8" key="1">
    <citation type="submission" date="2013-09" db="EMBL/GenBank/DDBJ databases">
        <title>Genome sequencing of Phaeobacter antarcticus sp. nov. SM1211.</title>
        <authorList>
            <person name="Zhang X.-Y."/>
            <person name="Liu C."/>
            <person name="Chen X.-L."/>
            <person name="Xie B.-B."/>
            <person name="Qin Q.-L."/>
            <person name="Rong J.-C."/>
            <person name="Zhang Y.-Z."/>
        </authorList>
    </citation>
    <scope>NUCLEOTIDE SEQUENCE [LARGE SCALE GENOMIC DNA]</scope>
    <source>
        <strain evidence="7 8">SM1211</strain>
    </source>
</reference>
<dbReference type="SUPFAM" id="SSF55186">
    <property type="entry name" value="ThrRS/AlaRS common domain"/>
    <property type="match status" value="1"/>
</dbReference>
<dbReference type="OrthoDB" id="9812949at2"/>
<keyword evidence="5" id="KW-0812">Transmembrane</keyword>
<evidence type="ECO:0000256" key="4">
    <source>
        <dbReference type="ARBA" id="ARBA00022833"/>
    </source>
</evidence>
<dbReference type="InterPro" id="IPR012947">
    <property type="entry name" value="tRNA_SAD"/>
</dbReference>
<keyword evidence="4" id="KW-0862">Zinc</keyword>
<protein>
    <recommendedName>
        <fullName evidence="6">Alanyl-transfer RNA synthetases family profile domain-containing protein</fullName>
    </recommendedName>
</protein>
<dbReference type="GO" id="GO:0002161">
    <property type="term" value="F:aminoacyl-tRNA deacylase activity"/>
    <property type="evidence" value="ECO:0007669"/>
    <property type="project" value="UniProtKB-ARBA"/>
</dbReference>
<keyword evidence="8" id="KW-1185">Reference proteome</keyword>
<dbReference type="Proteomes" id="UP000231259">
    <property type="component" value="Unassembled WGS sequence"/>
</dbReference>
<keyword evidence="5" id="KW-1133">Transmembrane helix</keyword>
<dbReference type="GO" id="GO:0005524">
    <property type="term" value="F:ATP binding"/>
    <property type="evidence" value="ECO:0007669"/>
    <property type="project" value="InterPro"/>
</dbReference>
<gene>
    <name evidence="7" type="ORF">P775_19760</name>
</gene>
<comment type="subcellular location">
    <subcellularLocation>
        <location evidence="2">Cytoplasm</location>
    </subcellularLocation>
</comment>
<evidence type="ECO:0000313" key="7">
    <source>
        <dbReference type="EMBL" id="PIL18808.1"/>
    </source>
</evidence>
<evidence type="ECO:0000256" key="3">
    <source>
        <dbReference type="ARBA" id="ARBA00022723"/>
    </source>
</evidence>
<evidence type="ECO:0000256" key="2">
    <source>
        <dbReference type="ARBA" id="ARBA00004496"/>
    </source>
</evidence>
<dbReference type="SUPFAM" id="SSF50447">
    <property type="entry name" value="Translation proteins"/>
    <property type="match status" value="1"/>
</dbReference>
<organism evidence="7 8">
    <name type="scientific">Puniceibacterium antarcticum</name>
    <dbReference type="NCBI Taxonomy" id="1206336"/>
    <lineage>
        <taxon>Bacteria</taxon>
        <taxon>Pseudomonadati</taxon>
        <taxon>Pseudomonadota</taxon>
        <taxon>Alphaproteobacteria</taxon>
        <taxon>Rhodobacterales</taxon>
        <taxon>Paracoccaceae</taxon>
        <taxon>Puniceibacterium</taxon>
    </lineage>
</organism>
<dbReference type="GO" id="GO:0003676">
    <property type="term" value="F:nucleic acid binding"/>
    <property type="evidence" value="ECO:0007669"/>
    <property type="project" value="InterPro"/>
</dbReference>
<dbReference type="EMBL" id="AWWI01000121">
    <property type="protein sequence ID" value="PIL18808.1"/>
    <property type="molecule type" value="Genomic_DNA"/>
</dbReference>